<dbReference type="CDD" id="cd10148">
    <property type="entry name" value="CsoR-like_DUF156"/>
    <property type="match status" value="1"/>
</dbReference>
<dbReference type="GO" id="GO:0045892">
    <property type="term" value="P:negative regulation of DNA-templated transcription"/>
    <property type="evidence" value="ECO:0007669"/>
    <property type="project" value="UniProtKB-ARBA"/>
</dbReference>
<evidence type="ECO:0000313" key="2">
    <source>
        <dbReference type="EMBL" id="AFG38223.1"/>
    </source>
</evidence>
<organism evidence="2 3">
    <name type="scientific">Spirochaeta africana (strain ATCC 700263 / DSM 8902 / Z-7692)</name>
    <dbReference type="NCBI Taxonomy" id="889378"/>
    <lineage>
        <taxon>Bacteria</taxon>
        <taxon>Pseudomonadati</taxon>
        <taxon>Spirochaetota</taxon>
        <taxon>Spirochaetia</taxon>
        <taxon>Spirochaetales</taxon>
        <taxon>Spirochaetaceae</taxon>
        <taxon>Spirochaeta</taxon>
    </lineage>
</organism>
<dbReference type="PATRIC" id="fig|889378.3.peg.2163"/>
<dbReference type="InterPro" id="IPR038390">
    <property type="entry name" value="Metal_Tscrpt_repr_sf"/>
</dbReference>
<dbReference type="RefSeq" id="WP_014456206.1">
    <property type="nucleotide sequence ID" value="NC_017098.1"/>
</dbReference>
<dbReference type="HOGENOM" id="CLU_130332_2_3_12"/>
<evidence type="ECO:0000313" key="3">
    <source>
        <dbReference type="Proteomes" id="UP000007383"/>
    </source>
</evidence>
<dbReference type="Pfam" id="PF02583">
    <property type="entry name" value="Trns_repr_metal"/>
    <property type="match status" value="1"/>
</dbReference>
<evidence type="ECO:0000256" key="1">
    <source>
        <dbReference type="ARBA" id="ARBA00005260"/>
    </source>
</evidence>
<dbReference type="AlphaFoldDB" id="H9UL30"/>
<dbReference type="PANTHER" id="PTHR33677">
    <property type="entry name" value="TRANSCRIPTIONAL REPRESSOR FRMR-RELATED"/>
    <property type="match status" value="1"/>
</dbReference>
<protein>
    <recommendedName>
        <fullName evidence="4">Transcriptional regulator</fullName>
    </recommendedName>
</protein>
<dbReference type="Proteomes" id="UP000007383">
    <property type="component" value="Chromosome"/>
</dbReference>
<sequence>MIDMDLKTRLQSRLRRVEGQVSGVARMVEQDRYCMDVLAQTRAIISAMRKVEQEILKNHMQTCVIEAFEHGDTAERERKIAEVIRSIDTLGG</sequence>
<dbReference type="EMBL" id="CP003282">
    <property type="protein sequence ID" value="AFG38223.1"/>
    <property type="molecule type" value="Genomic_DNA"/>
</dbReference>
<dbReference type="GO" id="GO:0003677">
    <property type="term" value="F:DNA binding"/>
    <property type="evidence" value="ECO:0007669"/>
    <property type="project" value="InterPro"/>
</dbReference>
<accession>H9UL30</accession>
<gene>
    <name evidence="2" type="ordered locus">Spiaf_2187</name>
</gene>
<dbReference type="GO" id="GO:0046872">
    <property type="term" value="F:metal ion binding"/>
    <property type="evidence" value="ECO:0007669"/>
    <property type="project" value="InterPro"/>
</dbReference>
<comment type="similarity">
    <text evidence="1">Belongs to the FrmR/RcnR family.</text>
</comment>
<dbReference type="Gene3D" id="1.20.58.1000">
    <property type="entry name" value="Metal-sensitive repressor, helix protomer"/>
    <property type="match status" value="1"/>
</dbReference>
<dbReference type="STRING" id="889378.Spiaf_2187"/>
<proteinExistence type="inferred from homology"/>
<dbReference type="InterPro" id="IPR003735">
    <property type="entry name" value="Metal_Tscrpt_repr"/>
</dbReference>
<name>H9UL30_SPIAZ</name>
<dbReference type="KEGG" id="sfc:Spiaf_2187"/>
<dbReference type="eggNOG" id="COG1937">
    <property type="taxonomic scope" value="Bacteria"/>
</dbReference>
<keyword evidence="3" id="KW-1185">Reference proteome</keyword>
<reference evidence="3" key="1">
    <citation type="journal article" date="2013" name="Stand. Genomic Sci.">
        <title>Complete genome sequence of the halophilic bacterium Spirochaeta africana type strain (Z-7692(T)) from the alkaline Lake Magadi in the East African Rift.</title>
        <authorList>
            <person name="Liolos K."/>
            <person name="Abt B."/>
            <person name="Scheuner C."/>
            <person name="Teshima H."/>
            <person name="Held B."/>
            <person name="Lapidus A."/>
            <person name="Nolan M."/>
            <person name="Lucas S."/>
            <person name="Deshpande S."/>
            <person name="Cheng J.F."/>
            <person name="Tapia R."/>
            <person name="Goodwin L.A."/>
            <person name="Pitluck S."/>
            <person name="Pagani I."/>
            <person name="Ivanova N."/>
            <person name="Mavromatis K."/>
            <person name="Mikhailova N."/>
            <person name="Huntemann M."/>
            <person name="Pati A."/>
            <person name="Chen A."/>
            <person name="Palaniappan K."/>
            <person name="Land M."/>
            <person name="Rohde M."/>
            <person name="Tindall B.J."/>
            <person name="Detter J.C."/>
            <person name="Goker M."/>
            <person name="Bristow J."/>
            <person name="Eisen J.A."/>
            <person name="Markowitz V."/>
            <person name="Hugenholtz P."/>
            <person name="Woyke T."/>
            <person name="Klenk H.P."/>
            <person name="Kyrpides N.C."/>
        </authorList>
    </citation>
    <scope>NUCLEOTIDE SEQUENCE</scope>
    <source>
        <strain evidence="3">ATCC 700263 / DSM 8902 / Z-7692</strain>
    </source>
</reference>
<evidence type="ECO:0008006" key="4">
    <source>
        <dbReference type="Google" id="ProtNLM"/>
    </source>
</evidence>